<keyword evidence="1" id="KW-1133">Transmembrane helix</keyword>
<dbReference type="PATRIC" id="fig|1598.90.peg.828"/>
<evidence type="ECO:0000313" key="4">
    <source>
        <dbReference type="Proteomes" id="UP000027731"/>
    </source>
</evidence>
<evidence type="ECO:0000313" key="3">
    <source>
        <dbReference type="EMBL" id="OCX49154.1"/>
    </source>
</evidence>
<proteinExistence type="predicted"/>
<evidence type="ECO:0000313" key="2">
    <source>
        <dbReference type="EMBL" id="KEK15514.1"/>
    </source>
</evidence>
<feature type="transmembrane region" description="Helical" evidence="1">
    <location>
        <begin position="339"/>
        <end position="358"/>
    </location>
</feature>
<evidence type="ECO:0000256" key="1">
    <source>
        <dbReference type="SAM" id="Phobius"/>
    </source>
</evidence>
<dbReference type="AlphaFoldDB" id="A0A073JPM2"/>
<keyword evidence="1" id="KW-0812">Transmembrane</keyword>
<dbReference type="Proteomes" id="UP000027731">
    <property type="component" value="Unassembled WGS sequence"/>
</dbReference>
<feature type="transmembrane region" description="Helical" evidence="1">
    <location>
        <begin position="281"/>
        <end position="298"/>
    </location>
</feature>
<evidence type="ECO:0008006" key="6">
    <source>
        <dbReference type="Google" id="ProtNLM"/>
    </source>
</evidence>
<organism evidence="2 4">
    <name type="scientific">Limosilactobacillus reuteri</name>
    <name type="common">Lactobacillus reuteri</name>
    <dbReference type="NCBI Taxonomy" id="1598"/>
    <lineage>
        <taxon>Bacteria</taxon>
        <taxon>Bacillati</taxon>
        <taxon>Bacillota</taxon>
        <taxon>Bacilli</taxon>
        <taxon>Lactobacillales</taxon>
        <taxon>Lactobacillaceae</taxon>
        <taxon>Limosilactobacillus</taxon>
    </lineage>
</organism>
<feature type="transmembrane region" description="Helical" evidence="1">
    <location>
        <begin position="101"/>
        <end position="121"/>
    </location>
</feature>
<dbReference type="EMBL" id="MCNS01000004">
    <property type="protein sequence ID" value="OCX49154.1"/>
    <property type="molecule type" value="Genomic_DNA"/>
</dbReference>
<comment type="caution">
    <text evidence="2">The sequence shown here is derived from an EMBL/GenBank/DDBJ whole genome shotgun (WGS) entry which is preliminary data.</text>
</comment>
<gene>
    <name evidence="3" type="ORF">BFD03_02720</name>
    <name evidence="2" type="ORF">LR3_06995</name>
</gene>
<reference evidence="2 4" key="1">
    <citation type="submission" date="2014-06" db="EMBL/GenBank/DDBJ databases">
        <title>Genetic determinant of reutericyclin biosynthesis of Lactobacillus reuteri.</title>
        <authorList>
            <person name="Lin X."/>
            <person name="Duar R."/>
            <person name="Walter J."/>
            <person name="Gaenzle M."/>
        </authorList>
    </citation>
    <scope>NUCLEOTIDE SEQUENCE [LARGE SCALE GENOMIC DNA]</scope>
    <source>
        <strain evidence="2 4">LTH2584</strain>
    </source>
</reference>
<name>A0A073JPM2_LIMRT</name>
<feature type="transmembrane region" description="Helical" evidence="1">
    <location>
        <begin position="127"/>
        <end position="144"/>
    </location>
</feature>
<feature type="transmembrane region" description="Helical" evidence="1">
    <location>
        <begin position="193"/>
        <end position="212"/>
    </location>
</feature>
<keyword evidence="1" id="KW-0472">Membrane</keyword>
<feature type="transmembrane region" description="Helical" evidence="1">
    <location>
        <begin position="156"/>
        <end position="173"/>
    </location>
</feature>
<dbReference type="RefSeq" id="WP_035168819.1">
    <property type="nucleotide sequence ID" value="NZ_CP136906.1"/>
</dbReference>
<dbReference type="Proteomes" id="UP000095141">
    <property type="component" value="Unassembled WGS sequence"/>
</dbReference>
<feature type="transmembrane region" description="Helical" evidence="1">
    <location>
        <begin position="224"/>
        <end position="244"/>
    </location>
</feature>
<feature type="transmembrane region" description="Helical" evidence="1">
    <location>
        <begin position="304"/>
        <end position="327"/>
    </location>
</feature>
<sequence length="566" mass="64766">MENKKYNNKKIIAVSIIIIFSILMILPFLLVGQIGVDSDWSFHAARVQQIYLNLKKGEFFTYLATDTFSKVGNANFLFYPNFILYPWAFLKFIFAPVTAYLIYIWLIFLATGLIAFFSMISFTRGKIRQSLFFALIYLIAPYHLYLTLTNYVLGEAQAYTFLPLILLGMWNILYRNKWVTLAVGMTLIAYSHYVSVFISAEVCVMILACYLIQNRKIEFSKLVSLLKSVCLFVLLSAWQFVPLFTDYLGKDLSRPLSGFFLVQSAGDFFTTAISNEAVNQGGIGLLLIATLAFGWKLVEKNSKYMWTYILGIIITWMITAAFPWKYFTNTPLSIIQFPYRYTSYAIAFLAVILSKILIDLEFSNVNNRLITSIIVLLFLTLYAGSIYSDLSRNKNSINKNPILTSTRRGQYRTLTSASDLPVIVTNNFYNKQFSYGALYGETDYMPEKASKEWESVLNRITIINGKRVAVYQESQPNKLIYKVKLPQNSIINFPALAYTHTVVTVNGDRTKFDISNRGTVQLKLNSGNYKIEVAYVPTKLLMVLRIVALIGWIFLILRTLFSLKHS</sequence>
<feature type="transmembrane region" description="Helical" evidence="1">
    <location>
        <begin position="12"/>
        <end position="36"/>
    </location>
</feature>
<evidence type="ECO:0000313" key="5">
    <source>
        <dbReference type="Proteomes" id="UP000095141"/>
    </source>
</evidence>
<feature type="transmembrane region" description="Helical" evidence="1">
    <location>
        <begin position="540"/>
        <end position="561"/>
    </location>
</feature>
<feature type="transmembrane region" description="Helical" evidence="1">
    <location>
        <begin position="370"/>
        <end position="390"/>
    </location>
</feature>
<protein>
    <recommendedName>
        <fullName evidence="6">Membrane protein 6-pyruvoyl-tetrahydropterin synthase-related domain-containing protein</fullName>
    </recommendedName>
</protein>
<reference evidence="3 5" key="2">
    <citation type="submission" date="2016-08" db="EMBL/GenBank/DDBJ databases">
        <title>Probiotic bacterium isolated from chicken gut.</title>
        <authorList>
            <person name="Levy J.L."/>
            <person name="Hassan H.M."/>
            <person name="Mendoza M.A."/>
        </authorList>
    </citation>
    <scope>NUCLEOTIDE SEQUENCE [LARGE SCALE GENOMIC DNA]</scope>
    <source>
        <strain evidence="3 5">P43</strain>
    </source>
</reference>
<accession>A0A073JPM2</accession>
<dbReference type="EMBL" id="JOSX01000013">
    <property type="protein sequence ID" value="KEK15514.1"/>
    <property type="molecule type" value="Genomic_DNA"/>
</dbReference>
<feature type="transmembrane region" description="Helical" evidence="1">
    <location>
        <begin position="76"/>
        <end position="94"/>
    </location>
</feature>